<evidence type="ECO:0000313" key="2">
    <source>
        <dbReference type="Proteomes" id="UP000028252"/>
    </source>
</evidence>
<dbReference type="PATRIC" id="fig|1232683.4.peg.208"/>
<dbReference type="RefSeq" id="WP_197027447.1">
    <property type="nucleotide sequence ID" value="NZ_JMQN01000008.1"/>
</dbReference>
<proteinExistence type="predicted"/>
<comment type="caution">
    <text evidence="1">The sequence shown here is derived from an EMBL/GenBank/DDBJ whole genome shotgun (WGS) entry which is preliminary data.</text>
</comment>
<dbReference type="Proteomes" id="UP000028252">
    <property type="component" value="Unassembled WGS sequence"/>
</dbReference>
<gene>
    <name evidence="1" type="ORF">ADIMK_0212</name>
</gene>
<dbReference type="eggNOG" id="ENOG5032VQV">
    <property type="taxonomic scope" value="Bacteria"/>
</dbReference>
<organism evidence="1 2">
    <name type="scientific">Marinobacterium lacunae</name>
    <dbReference type="NCBI Taxonomy" id="1232683"/>
    <lineage>
        <taxon>Bacteria</taxon>
        <taxon>Pseudomonadati</taxon>
        <taxon>Pseudomonadota</taxon>
        <taxon>Gammaproteobacteria</taxon>
        <taxon>Oceanospirillales</taxon>
        <taxon>Oceanospirillaceae</taxon>
        <taxon>Marinobacterium</taxon>
    </lineage>
</organism>
<name>A0A081G481_9GAMM</name>
<dbReference type="STRING" id="1232683.ADIMK_0212"/>
<keyword evidence="2" id="KW-1185">Reference proteome</keyword>
<dbReference type="AlphaFoldDB" id="A0A081G481"/>
<dbReference type="EMBL" id="JMQN01000008">
    <property type="protein sequence ID" value="KEA65586.1"/>
    <property type="molecule type" value="Genomic_DNA"/>
</dbReference>
<accession>A0A081G481</accession>
<evidence type="ECO:0000313" key="1">
    <source>
        <dbReference type="EMBL" id="KEA65586.1"/>
    </source>
</evidence>
<reference evidence="1 2" key="1">
    <citation type="submission" date="2014-04" db="EMBL/GenBank/DDBJ databases">
        <title>Marinobacterium kochiensis sp. nov., isolated from sediment sample collected from Kochi backwaters in Kerala, India.</title>
        <authorList>
            <person name="Singh A."/>
            <person name="Pinnaka A.K."/>
        </authorList>
    </citation>
    <scope>NUCLEOTIDE SEQUENCE [LARGE SCALE GENOMIC DNA]</scope>
    <source>
        <strain evidence="1 2">AK27</strain>
    </source>
</reference>
<sequence>MSTDNVNIDREGLPPEVIYVVNMTSKEMYCGGLINGMEQLDNLSTKSGTVMMGFNATAFLKKGVNKMELGVVPLDARNGMEAHREGARCETTLKAAFKDNDDVELTSLLATEESGVPTIKSSKLYPDEHKSPLVKLEGETDGYLTMFEREFYVKTIPEWAWTRATPFVEERENMKMLRKAYTDLLELIRKKDFKALEAAWSLSSREKAMAEGYQSTPEEFYSAVAIESGFSLYEDVVVKPIGDWGDYKLKSFMGGKLVRLENSRGSSPLRIFSESHDWLRTFTPYFSLIDGRLVISR</sequence>
<protein>
    <submittedName>
        <fullName evidence="1">Uncharacterized protein</fullName>
    </submittedName>
</protein>